<feature type="region of interest" description="Disordered" evidence="7">
    <location>
        <begin position="1374"/>
        <end position="1394"/>
    </location>
</feature>
<dbReference type="PROSITE" id="PS50004">
    <property type="entry name" value="C2"/>
    <property type="match status" value="1"/>
</dbReference>
<proteinExistence type="inferred from homology"/>
<feature type="coiled-coil region" evidence="6">
    <location>
        <begin position="280"/>
        <end position="314"/>
    </location>
</feature>
<feature type="compositionally biased region" description="Basic and acidic residues" evidence="7">
    <location>
        <begin position="1035"/>
        <end position="1049"/>
    </location>
</feature>
<protein>
    <submittedName>
        <fullName evidence="9">RPGR interacting protein 1</fullName>
    </submittedName>
</protein>
<reference evidence="9 10" key="1">
    <citation type="submission" date="2020-10" db="EMBL/GenBank/DDBJ databases">
        <title>Pygocentrus nattereri (red-bellied piranha) genome, fPygNat1, primary haplotype.</title>
        <authorList>
            <person name="Myers G."/>
            <person name="Meyer A."/>
            <person name="Karagic N."/>
            <person name="Pippel M."/>
            <person name="Winkler S."/>
            <person name="Tracey A."/>
            <person name="Wood J."/>
            <person name="Formenti G."/>
            <person name="Howe K."/>
            <person name="Fedrigo O."/>
            <person name="Jarvis E.D."/>
        </authorList>
    </citation>
    <scope>NUCLEOTIDE SEQUENCE [LARGE SCALE GENOMIC DNA]</scope>
</reference>
<evidence type="ECO:0000259" key="8">
    <source>
        <dbReference type="PROSITE" id="PS50004"/>
    </source>
</evidence>
<keyword evidence="3 6" id="KW-0175">Coiled coil</keyword>
<sequence length="1410" mass="161153">MSLTVDETAGDLPVRDVGLRGGPMPAMQEQDTRSWRRAPQVLKIKGSMYPDVINVLGGPCQPITLCDDHAICVYINSAILINKQEKPSEYRLSLCGHLSSPQLAGLSGERRASGQVHSFDRQHVFKVPREQLEDQCLRLQEENTLLKQHTRVQEKKLCRLSTKVLRLRYGHPGSAGGREADTEDTIQELEARVATLESQKEALQSKLNVAKQQILGLTGRSHHRPRTARGIEGDGEIRRAAQTAPARYAHCSLEDTREEIERLQALLSRSSVIETQQMSVTELELAAQSLRDTLKGKERQIEDTMKELHKQQADGHRFNIKDNVDVIRLQKQLSDKSTALLVIQEKFTVLQEAYEAQLEEGQKSLRENQEALLGKVEQLSEELKLEKQRVLTLEAQLSSTTLSLQGLAELQERVSDLEAERNLLKKSYDTLLESTLSAQSHQEEHEDKERERERLREEKWRAEVQRLEKKLEEERRQRETLEQENEKMKKEYERIEEEKEQERSLTTVLREKHVCMEQEMLQHRHEVTSLQERLDRVTKEFDMSVDDLSETLIQIKAFRLQQESREGLRFLGADEKVEDCSRELAALQVSQAETVLELQKTRDLLLMQHRLSNDLQAELKIEVERAAREREENRKRFTEKDKLLKSRALQINSLQAQLKDFAYGPRNYSRIIPQQYTWMGLDQELIQPMEENTIFSQLQEGESLLEIHLLGASFSPVGLRVMKKDKGMDSGGHHEVMTFCTYSFLDFEMHSTPLVSGTQPNYGFTSCYALAGRDVTKLGGQGTYVHAELHQALGGVQFITRGRARIPLMGVLQRRGEQIKGRANIRGSEGDIIGVLEFWVRLCPEVEPTDTHKDKITDRMTNRWPIHTAMDLSHVQPETQELFDYGGGIPNELMVVLERCVGLSTHWPGLLPDAYLTYCLYDLPPHSTPIVPCCADPVFADSTIYPLAVTADLMEYLKVGSLWVYVFDDSEGQAPHNYLAKTPIPLGTLATGRPIKGDYVLRDPAGGPRGTVRVHLQWRYPFQSPEIPSRPRKKERTERLEKTEDRTEVGTEVLQRPIAKPRSKAAQQKLSPRNDERDQRLPQPPPIKIHKPESSLCAQTIHMKSRNKGLVKPSRSPDFDHTTDIWLPVFSSSQQRKLGSDTRVQDIKSVKREEEEEEEEEQMSKSGRAPEDSEEVLESEESSISSGSDVIIIPQTPKPVKKGDRLRVEILSLVFDPSSSVALNQSVQQVYVEYRLFGVPLQTTETPMSLRKPTEGEEIHYNFTRVIHVDTMEAAPLRRYLYTMLEGTDPNQGRLKFTVVSEPLSEEDECEDVGQAHLDLQELLLTGNDVIERQIDIFSMDDEQEVVGKLRVSLEAAQALTGIYWEYQDQKQKKDAEAVTEDEEEEVQKKESIKKGKDMQVIDFDDDDFF</sequence>
<dbReference type="Ensembl" id="ENSPNAT00000066870.1">
    <property type="protein sequence ID" value="ENSPNAP00000068120.1"/>
    <property type="gene ID" value="ENSPNAG00000003982.2"/>
</dbReference>
<dbReference type="Gene3D" id="2.60.40.150">
    <property type="entry name" value="C2 domain"/>
    <property type="match status" value="3"/>
</dbReference>
<feature type="compositionally biased region" description="Low complexity" evidence="7">
    <location>
        <begin position="1182"/>
        <end position="1191"/>
    </location>
</feature>
<organism evidence="9 10">
    <name type="scientific">Pygocentrus nattereri</name>
    <name type="common">Red-bellied piranha</name>
    <dbReference type="NCBI Taxonomy" id="42514"/>
    <lineage>
        <taxon>Eukaryota</taxon>
        <taxon>Metazoa</taxon>
        <taxon>Chordata</taxon>
        <taxon>Craniata</taxon>
        <taxon>Vertebrata</taxon>
        <taxon>Euteleostomi</taxon>
        <taxon>Actinopterygii</taxon>
        <taxon>Neopterygii</taxon>
        <taxon>Teleostei</taxon>
        <taxon>Ostariophysi</taxon>
        <taxon>Characiformes</taxon>
        <taxon>Characoidei</taxon>
        <taxon>Pygocentrus</taxon>
    </lineage>
</organism>
<evidence type="ECO:0000256" key="4">
    <source>
        <dbReference type="ARBA" id="ARBA00023069"/>
    </source>
</evidence>
<dbReference type="PANTHER" id="PTHR14240">
    <property type="entry name" value="RETINITIS PIGMENTOSA GTPASE REGULATOR-INTERACTING PROTEIN"/>
    <property type="match status" value="1"/>
</dbReference>
<feature type="domain" description="C2" evidence="8">
    <location>
        <begin position="871"/>
        <end position="999"/>
    </location>
</feature>
<name>A0AAR2KV20_PYGNA</name>
<accession>A0AAR2KV20</accession>
<dbReference type="GeneTree" id="ENSGT00520000055620"/>
<dbReference type="InterPro" id="IPR000008">
    <property type="entry name" value="C2_dom"/>
</dbReference>
<dbReference type="InterPro" id="IPR021656">
    <property type="entry name" value="C2-C2_1"/>
</dbReference>
<evidence type="ECO:0000256" key="1">
    <source>
        <dbReference type="ARBA" id="ARBA00004138"/>
    </source>
</evidence>
<feature type="region of interest" description="Disordered" evidence="7">
    <location>
        <begin position="435"/>
        <end position="454"/>
    </location>
</feature>
<evidence type="ECO:0000256" key="3">
    <source>
        <dbReference type="ARBA" id="ARBA00023054"/>
    </source>
</evidence>
<comment type="similarity">
    <text evidence="2">Belongs to the RPGRIP1 family.</text>
</comment>
<feature type="compositionally biased region" description="Basic and acidic residues" evidence="7">
    <location>
        <begin position="1138"/>
        <end position="1153"/>
    </location>
</feature>
<dbReference type="InterPro" id="IPR035892">
    <property type="entry name" value="C2_domain_sf"/>
</dbReference>
<dbReference type="GO" id="GO:0032391">
    <property type="term" value="C:photoreceptor connecting cilium"/>
    <property type="evidence" value="ECO:0007669"/>
    <property type="project" value="TreeGrafter"/>
</dbReference>
<dbReference type="GO" id="GO:0046548">
    <property type="term" value="P:retinal rod cell development"/>
    <property type="evidence" value="ECO:0007669"/>
    <property type="project" value="TreeGrafter"/>
</dbReference>
<reference evidence="9" key="2">
    <citation type="submission" date="2025-08" db="UniProtKB">
        <authorList>
            <consortium name="Ensembl"/>
        </authorList>
    </citation>
    <scope>IDENTIFICATION</scope>
</reference>
<evidence type="ECO:0000313" key="9">
    <source>
        <dbReference type="Ensembl" id="ENSPNAP00000068120.1"/>
    </source>
</evidence>
<evidence type="ECO:0000256" key="2">
    <source>
        <dbReference type="ARBA" id="ARBA00006042"/>
    </source>
</evidence>
<dbReference type="InterPro" id="IPR031139">
    <property type="entry name" value="RPGRIP1_fam"/>
</dbReference>
<evidence type="ECO:0000256" key="6">
    <source>
        <dbReference type="SAM" id="Coils"/>
    </source>
</evidence>
<dbReference type="GO" id="GO:0005856">
    <property type="term" value="C:cytoskeleton"/>
    <property type="evidence" value="ECO:0007669"/>
    <property type="project" value="UniProtKB-ARBA"/>
</dbReference>
<evidence type="ECO:0000256" key="7">
    <source>
        <dbReference type="SAM" id="MobiDB-lite"/>
    </source>
</evidence>
<evidence type="ECO:0000256" key="5">
    <source>
        <dbReference type="ARBA" id="ARBA00023273"/>
    </source>
</evidence>
<keyword evidence="10" id="KW-1185">Reference proteome</keyword>
<keyword evidence="5" id="KW-0966">Cell projection</keyword>
<dbReference type="PANTHER" id="PTHR14240:SF1">
    <property type="entry name" value="PROTEIN FANTOM-RELATED"/>
    <property type="match status" value="1"/>
</dbReference>
<comment type="subcellular location">
    <subcellularLocation>
        <location evidence="1">Cell projection</location>
        <location evidence="1">Cilium</location>
    </subcellularLocation>
</comment>
<feature type="region of interest" description="Disordered" evidence="7">
    <location>
        <begin position="1023"/>
        <end position="1094"/>
    </location>
</feature>
<dbReference type="GO" id="GO:1905515">
    <property type="term" value="P:non-motile cilium assembly"/>
    <property type="evidence" value="ECO:0007669"/>
    <property type="project" value="TreeGrafter"/>
</dbReference>
<reference evidence="9" key="3">
    <citation type="submission" date="2025-09" db="UniProtKB">
        <authorList>
            <consortium name="Ensembl"/>
        </authorList>
    </citation>
    <scope>IDENTIFICATION</scope>
</reference>
<feature type="coiled-coil region" evidence="6">
    <location>
        <begin position="179"/>
        <end position="213"/>
    </location>
</feature>
<keyword evidence="4" id="KW-0969">Cilium</keyword>
<feature type="compositionally biased region" description="Acidic residues" evidence="7">
    <location>
        <begin position="1172"/>
        <end position="1181"/>
    </location>
</feature>
<dbReference type="Pfam" id="PF18111">
    <property type="entry name" value="RPGR1_C"/>
    <property type="match status" value="1"/>
</dbReference>
<dbReference type="Pfam" id="PF11618">
    <property type="entry name" value="C2-C2_1"/>
    <property type="match status" value="1"/>
</dbReference>
<dbReference type="SUPFAM" id="SSF49562">
    <property type="entry name" value="C2 domain (Calcium/lipid-binding domain, CaLB)"/>
    <property type="match status" value="2"/>
</dbReference>
<feature type="compositionally biased region" description="Basic and acidic residues" evidence="7">
    <location>
        <begin position="441"/>
        <end position="454"/>
    </location>
</feature>
<feature type="region of interest" description="Disordered" evidence="7">
    <location>
        <begin position="1"/>
        <end position="35"/>
    </location>
</feature>
<feature type="region of interest" description="Disordered" evidence="7">
    <location>
        <begin position="1137"/>
        <end position="1191"/>
    </location>
</feature>
<evidence type="ECO:0000313" key="10">
    <source>
        <dbReference type="Proteomes" id="UP001501920"/>
    </source>
</evidence>
<dbReference type="Proteomes" id="UP001501920">
    <property type="component" value="Chromosome 24"/>
</dbReference>
<dbReference type="InterPro" id="IPR041091">
    <property type="entry name" value="RPGRIP1_C"/>
</dbReference>